<accession>A0A8S9ZYQ3</accession>
<sequence>MKYLEEFMLMFIL</sequence>
<evidence type="ECO:0000313" key="2">
    <source>
        <dbReference type="Proteomes" id="UP000605970"/>
    </source>
</evidence>
<dbReference type="EMBL" id="JABEBT010000012">
    <property type="protein sequence ID" value="KAF7638388.1"/>
    <property type="molecule type" value="Genomic_DNA"/>
</dbReference>
<name>A0A8S9ZYQ3_9BILA</name>
<organism evidence="1 2">
    <name type="scientific">Meloidogyne graminicola</name>
    <dbReference type="NCBI Taxonomy" id="189291"/>
    <lineage>
        <taxon>Eukaryota</taxon>
        <taxon>Metazoa</taxon>
        <taxon>Ecdysozoa</taxon>
        <taxon>Nematoda</taxon>
        <taxon>Chromadorea</taxon>
        <taxon>Rhabditida</taxon>
        <taxon>Tylenchina</taxon>
        <taxon>Tylenchomorpha</taxon>
        <taxon>Tylenchoidea</taxon>
        <taxon>Meloidogynidae</taxon>
        <taxon>Meloidogyninae</taxon>
        <taxon>Meloidogyne</taxon>
    </lineage>
</organism>
<dbReference type="Proteomes" id="UP000605970">
    <property type="component" value="Unassembled WGS sequence"/>
</dbReference>
<proteinExistence type="predicted"/>
<protein>
    <submittedName>
        <fullName evidence="1">Uncharacterized protein</fullName>
    </submittedName>
</protein>
<evidence type="ECO:0000313" key="1">
    <source>
        <dbReference type="EMBL" id="KAF7638388.1"/>
    </source>
</evidence>
<gene>
    <name evidence="1" type="ORF">Mgra_00002070</name>
</gene>
<reference evidence="1" key="1">
    <citation type="journal article" date="2020" name="Ecol. Evol.">
        <title>Genome structure and content of the rice root-knot nematode (Meloidogyne graminicola).</title>
        <authorList>
            <person name="Phan N.T."/>
            <person name="Danchin E.G.J."/>
            <person name="Klopp C."/>
            <person name="Perfus-Barbeoch L."/>
            <person name="Kozlowski D.K."/>
            <person name="Koutsovoulos G.D."/>
            <person name="Lopez-Roques C."/>
            <person name="Bouchez O."/>
            <person name="Zahm M."/>
            <person name="Besnard G."/>
            <person name="Bellafiore S."/>
        </authorList>
    </citation>
    <scope>NUCLEOTIDE SEQUENCE</scope>
    <source>
        <strain evidence="1">VN-18</strain>
    </source>
</reference>
<keyword evidence="2" id="KW-1185">Reference proteome</keyword>
<comment type="caution">
    <text evidence="1">The sequence shown here is derived from an EMBL/GenBank/DDBJ whole genome shotgun (WGS) entry which is preliminary data.</text>
</comment>